<evidence type="ECO:0000256" key="1">
    <source>
        <dbReference type="SAM" id="MobiDB-lite"/>
    </source>
</evidence>
<evidence type="ECO:0000313" key="2">
    <source>
        <dbReference type="EMBL" id="EFH48574.1"/>
    </source>
</evidence>
<accession>D7M6V6</accession>
<dbReference type="Proteomes" id="UP000008694">
    <property type="component" value="Unassembled WGS sequence"/>
</dbReference>
<evidence type="ECO:0000313" key="3">
    <source>
        <dbReference type="Proteomes" id="UP000008694"/>
    </source>
</evidence>
<sequence>MDSVNHTLSKILQLPLVTLPLATSPPWTSLPTISRSLLLHFNRNVPQMKNLFFLYIRLYHHVFMMPIRIRVLEQQDHATKAQTSREAELENDPIEAGVGGVNGSREAMIDATEARDIL</sequence>
<organism evidence="3">
    <name type="scientific">Arabidopsis lyrata subsp. lyrata</name>
    <name type="common">Lyre-leaved rock-cress</name>
    <dbReference type="NCBI Taxonomy" id="81972"/>
    <lineage>
        <taxon>Eukaryota</taxon>
        <taxon>Viridiplantae</taxon>
        <taxon>Streptophyta</taxon>
        <taxon>Embryophyta</taxon>
        <taxon>Tracheophyta</taxon>
        <taxon>Spermatophyta</taxon>
        <taxon>Magnoliopsida</taxon>
        <taxon>eudicotyledons</taxon>
        <taxon>Gunneridae</taxon>
        <taxon>Pentapetalae</taxon>
        <taxon>rosids</taxon>
        <taxon>malvids</taxon>
        <taxon>Brassicales</taxon>
        <taxon>Brassicaceae</taxon>
        <taxon>Camelineae</taxon>
        <taxon>Arabidopsis</taxon>
    </lineage>
</organism>
<dbReference type="EMBL" id="GL348718">
    <property type="protein sequence ID" value="EFH48574.1"/>
    <property type="molecule type" value="Genomic_DNA"/>
</dbReference>
<reference evidence="3" key="1">
    <citation type="journal article" date="2011" name="Nat. Genet.">
        <title>The Arabidopsis lyrata genome sequence and the basis of rapid genome size change.</title>
        <authorList>
            <person name="Hu T.T."/>
            <person name="Pattyn P."/>
            <person name="Bakker E.G."/>
            <person name="Cao J."/>
            <person name="Cheng J.-F."/>
            <person name="Clark R.M."/>
            <person name="Fahlgren N."/>
            <person name="Fawcett J.A."/>
            <person name="Grimwood J."/>
            <person name="Gundlach H."/>
            <person name="Haberer G."/>
            <person name="Hollister J.D."/>
            <person name="Ossowski S."/>
            <person name="Ottilar R.P."/>
            <person name="Salamov A.A."/>
            <person name="Schneeberger K."/>
            <person name="Spannagl M."/>
            <person name="Wang X."/>
            <person name="Yang L."/>
            <person name="Nasrallah M.E."/>
            <person name="Bergelson J."/>
            <person name="Carrington J.C."/>
            <person name="Gaut B.S."/>
            <person name="Schmutz J."/>
            <person name="Mayer K.F.X."/>
            <person name="Van de Peer Y."/>
            <person name="Grigoriev I.V."/>
            <person name="Nordborg M."/>
            <person name="Weigel D."/>
            <person name="Guo Y.-L."/>
        </authorList>
    </citation>
    <scope>NUCLEOTIDE SEQUENCE [LARGE SCALE GENOMIC DNA]</scope>
    <source>
        <strain evidence="3">cv. MN47</strain>
    </source>
</reference>
<dbReference type="AlphaFoldDB" id="D7M6V6"/>
<feature type="region of interest" description="Disordered" evidence="1">
    <location>
        <begin position="78"/>
        <end position="101"/>
    </location>
</feature>
<keyword evidence="3" id="KW-1185">Reference proteome</keyword>
<dbReference type="HOGENOM" id="CLU_2076317_0_0_1"/>
<protein>
    <submittedName>
        <fullName evidence="2">Predicted protein</fullName>
    </submittedName>
</protein>
<dbReference type="Gramene" id="Al_scaffold_0006_2783">
    <property type="protein sequence ID" value="Al_scaffold_0006_2783"/>
    <property type="gene ID" value="Al_scaffold_0006_2783"/>
</dbReference>
<feature type="compositionally biased region" description="Basic and acidic residues" evidence="1">
    <location>
        <begin position="78"/>
        <end position="88"/>
    </location>
</feature>
<name>D7M6V6_ARALL</name>
<gene>
    <name evidence="2" type="ORF">ARALYDRAFT_662718</name>
</gene>
<proteinExistence type="predicted"/>